<accession>A0A7W9PBC4</accession>
<dbReference type="EMBL" id="JACHIT010000001">
    <property type="protein sequence ID" value="MBB5912986.1"/>
    <property type="molecule type" value="Genomic_DNA"/>
</dbReference>
<keyword evidence="2" id="KW-1185">Reference proteome</keyword>
<name>A0A7W9PBC4_9NOCA</name>
<protein>
    <recommendedName>
        <fullName evidence="3">Transposase</fullName>
    </recommendedName>
</protein>
<sequence length="31" mass="3815">MMRMAKHYPDQQLKRRVMHWSLNLRVTRSGS</sequence>
<evidence type="ECO:0000313" key="2">
    <source>
        <dbReference type="Proteomes" id="UP000540412"/>
    </source>
</evidence>
<comment type="caution">
    <text evidence="1">The sequence shown here is derived from an EMBL/GenBank/DDBJ whole genome shotgun (WGS) entry which is preliminary data.</text>
</comment>
<organism evidence="1 2">
    <name type="scientific">Nocardia transvalensis</name>
    <dbReference type="NCBI Taxonomy" id="37333"/>
    <lineage>
        <taxon>Bacteria</taxon>
        <taxon>Bacillati</taxon>
        <taxon>Actinomycetota</taxon>
        <taxon>Actinomycetes</taxon>
        <taxon>Mycobacteriales</taxon>
        <taxon>Nocardiaceae</taxon>
        <taxon>Nocardia</taxon>
    </lineage>
</organism>
<evidence type="ECO:0008006" key="3">
    <source>
        <dbReference type="Google" id="ProtNLM"/>
    </source>
</evidence>
<proteinExistence type="predicted"/>
<dbReference type="Proteomes" id="UP000540412">
    <property type="component" value="Unassembled WGS sequence"/>
</dbReference>
<dbReference type="AlphaFoldDB" id="A0A7W9PBC4"/>
<gene>
    <name evidence="1" type="ORF">BJY24_001853</name>
</gene>
<reference evidence="1 2" key="1">
    <citation type="submission" date="2020-08" db="EMBL/GenBank/DDBJ databases">
        <title>Sequencing the genomes of 1000 actinobacteria strains.</title>
        <authorList>
            <person name="Klenk H.-P."/>
        </authorList>
    </citation>
    <scope>NUCLEOTIDE SEQUENCE [LARGE SCALE GENOMIC DNA]</scope>
    <source>
        <strain evidence="1 2">DSM 43582</strain>
    </source>
</reference>
<evidence type="ECO:0000313" key="1">
    <source>
        <dbReference type="EMBL" id="MBB5912986.1"/>
    </source>
</evidence>